<feature type="domain" description="DUF6820" evidence="2">
    <location>
        <begin position="53"/>
        <end position="77"/>
    </location>
</feature>
<accession>K0T9S2</accession>
<dbReference type="Pfam" id="PF20699">
    <property type="entry name" value="DUF6820"/>
    <property type="match status" value="1"/>
</dbReference>
<comment type="caution">
    <text evidence="3">The sequence shown here is derived from an EMBL/GenBank/DDBJ whole genome shotgun (WGS) entry which is preliminary data.</text>
</comment>
<evidence type="ECO:0000313" key="3">
    <source>
        <dbReference type="EMBL" id="EJK75498.1"/>
    </source>
</evidence>
<feature type="compositionally biased region" description="Polar residues" evidence="1">
    <location>
        <begin position="26"/>
        <end position="37"/>
    </location>
</feature>
<dbReference type="EMBL" id="AGNL01002902">
    <property type="protein sequence ID" value="EJK75498.1"/>
    <property type="molecule type" value="Genomic_DNA"/>
</dbReference>
<dbReference type="InterPro" id="IPR049223">
    <property type="entry name" value="DUF6820"/>
</dbReference>
<reference evidence="3 4" key="1">
    <citation type="journal article" date="2012" name="Genome Biol.">
        <title>Genome and low-iron response of an oceanic diatom adapted to chronic iron limitation.</title>
        <authorList>
            <person name="Lommer M."/>
            <person name="Specht M."/>
            <person name="Roy A.S."/>
            <person name="Kraemer L."/>
            <person name="Andreson R."/>
            <person name="Gutowska M.A."/>
            <person name="Wolf J."/>
            <person name="Bergner S.V."/>
            <person name="Schilhabel M.B."/>
            <person name="Klostermeier U.C."/>
            <person name="Beiko R.G."/>
            <person name="Rosenstiel P."/>
            <person name="Hippler M."/>
            <person name="Laroche J."/>
        </authorList>
    </citation>
    <scope>NUCLEOTIDE SEQUENCE [LARGE SCALE GENOMIC DNA]</scope>
    <source>
        <strain evidence="3 4">CCMP1005</strain>
    </source>
</reference>
<evidence type="ECO:0000256" key="1">
    <source>
        <dbReference type="SAM" id="MobiDB-lite"/>
    </source>
</evidence>
<protein>
    <recommendedName>
        <fullName evidence="2">DUF6820 domain-containing protein</fullName>
    </recommendedName>
</protein>
<feature type="region of interest" description="Disordered" evidence="1">
    <location>
        <begin position="235"/>
        <end position="269"/>
    </location>
</feature>
<dbReference type="AlphaFoldDB" id="K0T9S2"/>
<sequence length="506" mass="55274">MSLRQTAVGNIESKLIDEVIPAAASSDPQIRTRTGGQPTEVPPRNDVINGSGTSVGQARAMMHKFAVAQARLIDAMGAVIGVPGEAIMEELDSPYRRCAGRADRARQVVDPDPRRLNIQVCQISLGGGSSGSGGVSLGHLAMDHLAASSRSASSVAVQVFHRFRFHILYVSDFTRAVTQLTGSPRPQMISGNFNHCGTWDEDDDVVMDGDARASGDRHAEVKLYRTIASRATDRQTESLNSVAAVSSEDISPKQADGSSRQAPSQEEPAARFGDSWLVGFRRRRRRVKVEHDSGKTARDWVASTSERTNRRPTMHRWLFEAVCQFQFIRLRRTLADVILSADGVESRQRQLVERDLHAHVNVGVPAMGAAAHLPSQTDEDALQILWRVRSVVCRTSYAAMTSGVGDDFGRQRSYSRDAFTRPDPPDHELCPPRVNECPVVLTSFAAQSCVSQERPWAEMSISPNNNVTLSSRSRPAAGTGFVSQCGWMLMIFCISVKPLPVAGRSA</sequence>
<feature type="region of interest" description="Disordered" evidence="1">
    <location>
        <begin position="25"/>
        <end position="53"/>
    </location>
</feature>
<evidence type="ECO:0000259" key="2">
    <source>
        <dbReference type="Pfam" id="PF20699"/>
    </source>
</evidence>
<keyword evidence="4" id="KW-1185">Reference proteome</keyword>
<gene>
    <name evidence="3" type="ORF">THAOC_02775</name>
</gene>
<dbReference type="Proteomes" id="UP000266841">
    <property type="component" value="Unassembled WGS sequence"/>
</dbReference>
<evidence type="ECO:0000313" key="4">
    <source>
        <dbReference type="Proteomes" id="UP000266841"/>
    </source>
</evidence>
<name>K0T9S2_THAOC</name>
<proteinExistence type="predicted"/>
<organism evidence="3 4">
    <name type="scientific">Thalassiosira oceanica</name>
    <name type="common">Marine diatom</name>
    <dbReference type="NCBI Taxonomy" id="159749"/>
    <lineage>
        <taxon>Eukaryota</taxon>
        <taxon>Sar</taxon>
        <taxon>Stramenopiles</taxon>
        <taxon>Ochrophyta</taxon>
        <taxon>Bacillariophyta</taxon>
        <taxon>Coscinodiscophyceae</taxon>
        <taxon>Thalassiosirophycidae</taxon>
        <taxon>Thalassiosirales</taxon>
        <taxon>Thalassiosiraceae</taxon>
        <taxon>Thalassiosira</taxon>
    </lineage>
</organism>